<feature type="active site" evidence="2">
    <location>
        <position position="148"/>
    </location>
</feature>
<dbReference type="Proteomes" id="UP000038045">
    <property type="component" value="Unplaced"/>
</dbReference>
<keyword evidence="2 3" id="KW-0645">Protease</keyword>
<organism evidence="6 7">
    <name type="scientific">Parastrongyloides trichosuri</name>
    <name type="common">Possum-specific nematode worm</name>
    <dbReference type="NCBI Taxonomy" id="131310"/>
    <lineage>
        <taxon>Eukaryota</taxon>
        <taxon>Metazoa</taxon>
        <taxon>Ecdysozoa</taxon>
        <taxon>Nematoda</taxon>
        <taxon>Chromadorea</taxon>
        <taxon>Rhabditida</taxon>
        <taxon>Tylenchina</taxon>
        <taxon>Panagrolaimomorpha</taxon>
        <taxon>Strongyloidoidea</taxon>
        <taxon>Strongyloididae</taxon>
        <taxon>Parastrongyloides</taxon>
    </lineage>
</organism>
<feature type="binding site" evidence="2">
    <location>
        <position position="157"/>
    </location>
    <ligand>
        <name>Zn(2+)</name>
        <dbReference type="ChEBI" id="CHEBI:29105"/>
        <note>catalytic</note>
    </ligand>
</feature>
<evidence type="ECO:0000256" key="3">
    <source>
        <dbReference type="RuleBase" id="RU361183"/>
    </source>
</evidence>
<keyword evidence="6" id="KW-1185">Reference proteome</keyword>
<evidence type="ECO:0000313" key="7">
    <source>
        <dbReference type="WBParaSite" id="PTRK_0000759700.1"/>
    </source>
</evidence>
<evidence type="ECO:0000256" key="4">
    <source>
        <dbReference type="SAM" id="SignalP"/>
    </source>
</evidence>
<feature type="chain" id="PRO_5012700863" description="Metalloendopeptidase" evidence="4">
    <location>
        <begin position="16"/>
        <end position="420"/>
    </location>
</feature>
<keyword evidence="2 3" id="KW-0378">Hydrolase</keyword>
<keyword evidence="1" id="KW-1015">Disulfide bond</keyword>
<dbReference type="GO" id="GO:0008270">
    <property type="term" value="F:zinc ion binding"/>
    <property type="evidence" value="ECO:0007669"/>
    <property type="project" value="UniProtKB-UniRule"/>
</dbReference>
<keyword evidence="2 3" id="KW-0862">Zinc</keyword>
<keyword evidence="2 3" id="KW-0482">Metalloprotease</keyword>
<evidence type="ECO:0000313" key="6">
    <source>
        <dbReference type="Proteomes" id="UP000038045"/>
    </source>
</evidence>
<feature type="domain" description="Peptidase M12A" evidence="5">
    <location>
        <begin position="49"/>
        <end position="256"/>
    </location>
</feature>
<accession>A0A0N4ZI41</accession>
<dbReference type="WBParaSite" id="PTRK_0000759700.1">
    <property type="protein sequence ID" value="PTRK_0000759700.1"/>
    <property type="gene ID" value="PTRK_0000759700"/>
</dbReference>
<proteinExistence type="predicted"/>
<dbReference type="InterPro" id="IPR024079">
    <property type="entry name" value="MetalloPept_cat_dom_sf"/>
</dbReference>
<dbReference type="GO" id="GO:0006508">
    <property type="term" value="P:proteolysis"/>
    <property type="evidence" value="ECO:0007669"/>
    <property type="project" value="UniProtKB-KW"/>
</dbReference>
<keyword evidence="4" id="KW-0732">Signal</keyword>
<keyword evidence="2 3" id="KW-0479">Metal-binding</keyword>
<dbReference type="SUPFAM" id="SSF55486">
    <property type="entry name" value="Metalloproteases ('zincins'), catalytic domain"/>
    <property type="match status" value="1"/>
</dbReference>
<name>A0A0N4ZI41_PARTI</name>
<comment type="caution">
    <text evidence="2">Lacks conserved residue(s) required for the propagation of feature annotation.</text>
</comment>
<reference evidence="7" key="1">
    <citation type="submission" date="2017-02" db="UniProtKB">
        <authorList>
            <consortium name="WormBaseParasite"/>
        </authorList>
    </citation>
    <scope>IDENTIFICATION</scope>
</reference>
<feature type="binding site" evidence="2">
    <location>
        <position position="147"/>
    </location>
    <ligand>
        <name>Zn(2+)</name>
        <dbReference type="ChEBI" id="CHEBI:29105"/>
        <note>catalytic</note>
    </ligand>
</feature>
<dbReference type="PRINTS" id="PR00480">
    <property type="entry name" value="ASTACIN"/>
</dbReference>
<dbReference type="InterPro" id="IPR006026">
    <property type="entry name" value="Peptidase_Metallo"/>
</dbReference>
<comment type="cofactor">
    <cofactor evidence="2 3">
        <name>Zn(2+)</name>
        <dbReference type="ChEBI" id="CHEBI:29105"/>
    </cofactor>
    <text evidence="2 3">Binds 1 zinc ion per subunit.</text>
</comment>
<dbReference type="Gene3D" id="3.40.390.10">
    <property type="entry name" value="Collagenase (Catalytic Domain)"/>
    <property type="match status" value="1"/>
</dbReference>
<dbReference type="PANTHER" id="PTHR10127:SF831">
    <property type="entry name" value="ZINC METALLOPROTEINASE NAS-37"/>
    <property type="match status" value="1"/>
</dbReference>
<protein>
    <recommendedName>
        <fullName evidence="3">Metalloendopeptidase</fullName>
        <ecNumber evidence="3">3.4.24.-</ecNumber>
    </recommendedName>
</protein>
<dbReference type="EC" id="3.4.24.-" evidence="3"/>
<feature type="binding site" evidence="2">
    <location>
        <position position="151"/>
    </location>
    <ligand>
        <name>Zn(2+)</name>
        <dbReference type="ChEBI" id="CHEBI:29105"/>
        <note>catalytic</note>
    </ligand>
</feature>
<dbReference type="PANTHER" id="PTHR10127">
    <property type="entry name" value="DISCOIDIN, CUB, EGF, LAMININ , AND ZINC METALLOPROTEASE DOMAIN CONTAINING"/>
    <property type="match status" value="1"/>
</dbReference>
<sequence>MIFFHILVLVNFACAAINYGTSSKERSMVKESLKINKRSINNKLPRNLRKLNKRSIFINYWTNWTSPIKYYVDNRLNVRRIMSVLKHISDHTCLEFEKVNNIIFTDQPLVYILEDYCASTTGKTRRYQITTIDLTYACSDRFGAVAHETLHALGLSHEQQRTDRDKYVKIHEENVPEEYKTDISDIDNSTYFTFYNISYDYGSIMHYPTTSSVVGFKPLITSRGNPLYNKMMGQSEGLSFNDFQLLNTYYCLSRCSHSILKCKNGGYIDWRTCSRCICPSEYSGVDCNYVKPLFDSCSKTNLIAKNFYTLLNETGIKKCNYRIRSVNKKCIYISIYEVNTKEKEICSPRFGLEVKYLTDKGVTGLCLCGKYKSVNFISENDEVYIEYHGLESSNYFSLIYAECSDHKKESIVIEHNEDNF</sequence>
<dbReference type="Pfam" id="PF01400">
    <property type="entry name" value="Astacin"/>
    <property type="match status" value="1"/>
</dbReference>
<dbReference type="AlphaFoldDB" id="A0A0N4ZI41"/>
<dbReference type="PROSITE" id="PS51864">
    <property type="entry name" value="ASTACIN"/>
    <property type="match status" value="1"/>
</dbReference>
<dbReference type="InterPro" id="IPR001506">
    <property type="entry name" value="Peptidase_M12A"/>
</dbReference>
<evidence type="ECO:0000259" key="5">
    <source>
        <dbReference type="PROSITE" id="PS51864"/>
    </source>
</evidence>
<feature type="signal peptide" evidence="4">
    <location>
        <begin position="1"/>
        <end position="15"/>
    </location>
</feature>
<dbReference type="SMART" id="SM00235">
    <property type="entry name" value="ZnMc"/>
    <property type="match status" value="1"/>
</dbReference>
<evidence type="ECO:0000256" key="1">
    <source>
        <dbReference type="ARBA" id="ARBA00023157"/>
    </source>
</evidence>
<evidence type="ECO:0000256" key="2">
    <source>
        <dbReference type="PROSITE-ProRule" id="PRU01211"/>
    </source>
</evidence>
<dbReference type="GO" id="GO:0004222">
    <property type="term" value="F:metalloendopeptidase activity"/>
    <property type="evidence" value="ECO:0007669"/>
    <property type="project" value="UniProtKB-UniRule"/>
</dbReference>